<reference evidence="3 4" key="1">
    <citation type="submission" date="2017-10" db="EMBL/GenBank/DDBJ databases">
        <title>Nyctiphanis sp. nov., isolated from the stomach of the euphausiid Nyctiphanes simplex (Hansen, 1911) in the Gulf of California.</title>
        <authorList>
            <person name="Gomez-Gil B."/>
            <person name="Aguilar-Mendez M."/>
            <person name="Lopez-Cortes A."/>
            <person name="Gomez-Gutierrez J."/>
            <person name="Roque A."/>
            <person name="Lang E."/>
            <person name="Gonzalez-Castillo A."/>
        </authorList>
    </citation>
    <scope>NUCLEOTIDE SEQUENCE [LARGE SCALE GENOMIC DNA]</scope>
    <source>
        <strain evidence="3 4">CAIM 600</strain>
    </source>
</reference>
<sequence length="544" mass="60044">MNKWRMRRSMHSVISVLLLCLISVGKVFAADAIVTDNVVSEDQTIRLTVQAEGTYKRHILNLSPLKKDFYVGKVNSNVTSRTVAGKETLETVWRVTIGPKRTGKLRIPALKIGSQRTESITIEVLPRNSPALKKKQSPATVQTSISRKRAYIGEVLTYKIKVFIRTNLTQTEILPPSGNKVDVTQQNGDVKSEELVNGIPQITVTRTYLITPKDTGNVRLTGASFKGFVVKNGGVTNVPLRRKGNDILLSIKPPARKGVWLPASSLSLSQSWQSDGNDKVKVGDAITRVIELKAKGLAQSQLPEFEFDYPSSVRVYDEKPTYKLHNGYTVMSFKQVLIPRAGGTITLPGLSLRWWNTNQDTVKTTKIPAKKIVVNGASGALPEDTSGESNNDQANTLFAGLSDVLPTIPKNIGLSLWQFLTVIFAILWVLSTILWLRSRKQSHTPYSPSPIAAEQEDRLTSLYQAAVEKDAVKIGTLYPLWARSHLPVALQKSLDAEIDKIQDAAFCPEKKSWSNKALLKLLKKAQSSKNLKKMASSLAPLEPG</sequence>
<accession>A0A4Q0YQA5</accession>
<organism evidence="3 4">
    <name type="scientific">Veronia nyctiphanis</name>
    <dbReference type="NCBI Taxonomy" id="1278244"/>
    <lineage>
        <taxon>Bacteria</taxon>
        <taxon>Pseudomonadati</taxon>
        <taxon>Pseudomonadota</taxon>
        <taxon>Gammaproteobacteria</taxon>
        <taxon>Vibrionales</taxon>
        <taxon>Vibrionaceae</taxon>
        <taxon>Veronia</taxon>
    </lineage>
</organism>
<keyword evidence="1" id="KW-0472">Membrane</keyword>
<feature type="chain" id="PRO_5020509129" description="Protein BatD" evidence="2">
    <location>
        <begin position="30"/>
        <end position="544"/>
    </location>
</feature>
<keyword evidence="2" id="KW-0732">Signal</keyword>
<proteinExistence type="predicted"/>
<dbReference type="Pfam" id="PF13584">
    <property type="entry name" value="BatD"/>
    <property type="match status" value="1"/>
</dbReference>
<keyword evidence="4" id="KW-1185">Reference proteome</keyword>
<keyword evidence="1" id="KW-1133">Transmembrane helix</keyword>
<dbReference type="RefSeq" id="WP_129122243.1">
    <property type="nucleotide sequence ID" value="NZ_PEIB01000011.1"/>
</dbReference>
<gene>
    <name evidence="3" type="ORF">CS022_10610</name>
</gene>
<evidence type="ECO:0008006" key="5">
    <source>
        <dbReference type="Google" id="ProtNLM"/>
    </source>
</evidence>
<evidence type="ECO:0000256" key="1">
    <source>
        <dbReference type="SAM" id="Phobius"/>
    </source>
</evidence>
<evidence type="ECO:0000256" key="2">
    <source>
        <dbReference type="SAM" id="SignalP"/>
    </source>
</evidence>
<name>A0A4Q0YQA5_9GAMM</name>
<feature type="transmembrane region" description="Helical" evidence="1">
    <location>
        <begin position="416"/>
        <end position="436"/>
    </location>
</feature>
<dbReference type="OrthoDB" id="5293418at2"/>
<evidence type="ECO:0000313" key="3">
    <source>
        <dbReference type="EMBL" id="RXJ73196.1"/>
    </source>
</evidence>
<keyword evidence="1" id="KW-0812">Transmembrane</keyword>
<dbReference type="EMBL" id="PEIB01000011">
    <property type="protein sequence ID" value="RXJ73196.1"/>
    <property type="molecule type" value="Genomic_DNA"/>
</dbReference>
<dbReference type="PANTHER" id="PTHR40940:SF1">
    <property type="entry name" value="PROTEIN BATD"/>
    <property type="match status" value="1"/>
</dbReference>
<dbReference type="InterPro" id="IPR025738">
    <property type="entry name" value="BatD"/>
</dbReference>
<evidence type="ECO:0000313" key="4">
    <source>
        <dbReference type="Proteomes" id="UP000290287"/>
    </source>
</evidence>
<protein>
    <recommendedName>
        <fullName evidence="5">Protein BatD</fullName>
    </recommendedName>
</protein>
<dbReference type="AlphaFoldDB" id="A0A4Q0YQA5"/>
<comment type="caution">
    <text evidence="3">The sequence shown here is derived from an EMBL/GenBank/DDBJ whole genome shotgun (WGS) entry which is preliminary data.</text>
</comment>
<dbReference type="Proteomes" id="UP000290287">
    <property type="component" value="Unassembled WGS sequence"/>
</dbReference>
<dbReference type="PANTHER" id="PTHR40940">
    <property type="entry name" value="PROTEIN BATD-RELATED"/>
    <property type="match status" value="1"/>
</dbReference>
<feature type="signal peptide" evidence="2">
    <location>
        <begin position="1"/>
        <end position="29"/>
    </location>
</feature>